<name>A0AA90Z9S3_9EURY</name>
<gene>
    <name evidence="1" type="ORF">J2750_002079</name>
</gene>
<reference evidence="1 2" key="1">
    <citation type="submission" date="2023-07" db="EMBL/GenBank/DDBJ databases">
        <title>Genomic Encyclopedia of Type Strains, Phase IV (KMG-IV): sequencing the most valuable type-strain genomes for metagenomic binning, comparative biology and taxonomic classification.</title>
        <authorList>
            <person name="Goeker M."/>
        </authorList>
    </citation>
    <scope>NUCLEOTIDE SEQUENCE [LARGE SCALE GENOMIC DNA]</scope>
    <source>
        <strain evidence="1 2">DSM 17273</strain>
    </source>
</reference>
<proteinExistence type="predicted"/>
<comment type="caution">
    <text evidence="1">The sequence shown here is derived from an EMBL/GenBank/DDBJ whole genome shotgun (WGS) entry which is preliminary data.</text>
</comment>
<dbReference type="EMBL" id="JAVDQI010000009">
    <property type="protein sequence ID" value="MDR6223609.1"/>
    <property type="molecule type" value="Genomic_DNA"/>
</dbReference>
<evidence type="ECO:0000313" key="2">
    <source>
        <dbReference type="Proteomes" id="UP001185015"/>
    </source>
</evidence>
<accession>A0AA90Z9S3</accession>
<protein>
    <recommendedName>
        <fullName evidence="3">KAP NTPase domain-containing protein</fullName>
    </recommendedName>
</protein>
<evidence type="ECO:0000313" key="1">
    <source>
        <dbReference type="EMBL" id="MDR6223609.1"/>
    </source>
</evidence>
<dbReference type="AlphaFoldDB" id="A0AA90Z9S3"/>
<dbReference type="Proteomes" id="UP001185015">
    <property type="component" value="Unassembled WGS sequence"/>
</dbReference>
<keyword evidence="2" id="KW-1185">Reference proteome</keyword>
<evidence type="ECO:0008006" key="3">
    <source>
        <dbReference type="Google" id="ProtNLM"/>
    </source>
</evidence>
<organism evidence="1 2">
    <name type="scientific">Methanococcoides alaskense</name>
    <dbReference type="NCBI Taxonomy" id="325778"/>
    <lineage>
        <taxon>Archaea</taxon>
        <taxon>Methanobacteriati</taxon>
        <taxon>Methanobacteriota</taxon>
        <taxon>Stenosarchaea group</taxon>
        <taxon>Methanomicrobia</taxon>
        <taxon>Methanosarcinales</taxon>
        <taxon>Methanosarcinaceae</taxon>
        <taxon>Methanococcoides</taxon>
    </lineage>
</organism>
<sequence length="766" mass="89795">MLIDNDNFVNVVIAHLHNQVQLKLNCENNENRNSYYKKLNNLADSLGQTEYKQELNGLDRIISYQSGIQLEHHFQEFVEECAKLFDVKAIVILFDDVDMALNKTHELLETIRRLLSCPKILPIVCGDNNLYKSILQDHFIYAGNKKWETRKPTEQQSENLRDAYLSKVFPDHLRINLLPLDLLIDNIYIRTDKNENNIRVNSYITNVKKAACPLVNGEEKSYSYPEPTTPRELIQTIKLLKSSLPIPENEDDESIKDTKLFWNDYSTLCEARDFPIGQLTAESEQILATKRENQNDKKPFHPLRELSLFNVIKQTELKNITRKYDYYTNLKQAFSEIKSDEKEKMWINAQEVFIDYFEKNNQMIVKSMPPVEFYINKLSIPNSSLKFTFEKLNNNITTAKNNDAKKLAESNIIKSKVMLALYTHYYYYSSENRKTSQLFFGKAFELLSEGLLLGKKTSDEALELKRDQYWVKVIENLLYTSPFHSIYSLNPTKNINFENKEDGSEYEDTFNKFKCDKNKTTEETYPIEIFAHKITEWENNWSKQLVLAQTYGLNHLLSLVMNKVFSQLHEMRINGTFKNDALPHAMKRFEYVVINAFASFLKPDKVVQQNVATTKKLVKLMEKNYLDQNASTKQNIIEFIGHKNDENKNDDFIHNLLRAIWNHPIFNLISEDPIIFGLDSRSIDIPHERMKEMQHRLNDYKIVDIELLDIDVVTELLKGFDEVINQIYEESGTLFYVLDFFSGDYKTGINKYKTLVNMHDEFWGVN</sequence>
<dbReference type="RefSeq" id="WP_309741022.1">
    <property type="nucleotide sequence ID" value="NZ_JAVDQI010000009.1"/>
</dbReference>